<reference evidence="4 5" key="1">
    <citation type="submission" date="2016-11" db="EMBL/GenBank/DDBJ databases">
        <authorList>
            <person name="Jaros S."/>
            <person name="Januszkiewicz K."/>
            <person name="Wedrychowicz H."/>
        </authorList>
    </citation>
    <scope>NUCLEOTIDE SEQUENCE [LARGE SCALE GENOMIC DNA]</scope>
    <source>
        <strain evidence="4 5">DSM 14828</strain>
    </source>
</reference>
<dbReference type="InterPro" id="IPR011098">
    <property type="entry name" value="G5_dom"/>
</dbReference>
<evidence type="ECO:0000313" key="4">
    <source>
        <dbReference type="EMBL" id="SHF12724.1"/>
    </source>
</evidence>
<dbReference type="OrthoDB" id="9809488at2"/>
<dbReference type="Pfam" id="PF01551">
    <property type="entry name" value="Peptidase_M23"/>
    <property type="match status" value="1"/>
</dbReference>
<dbReference type="InterPro" id="IPR036779">
    <property type="entry name" value="LysM_dom_sf"/>
</dbReference>
<dbReference type="STRING" id="1120975.SAMN02746064_01939"/>
<dbReference type="GO" id="GO:0004222">
    <property type="term" value="F:metalloendopeptidase activity"/>
    <property type="evidence" value="ECO:0007669"/>
    <property type="project" value="TreeGrafter"/>
</dbReference>
<keyword evidence="5" id="KW-1185">Reference proteome</keyword>
<dbReference type="RefSeq" id="WP_073271461.1">
    <property type="nucleotide sequence ID" value="NZ_FQTU01000015.1"/>
</dbReference>
<dbReference type="SUPFAM" id="SSF54106">
    <property type="entry name" value="LysM domain"/>
    <property type="match status" value="1"/>
</dbReference>
<dbReference type="PANTHER" id="PTHR21666">
    <property type="entry name" value="PEPTIDASE-RELATED"/>
    <property type="match status" value="1"/>
</dbReference>
<dbReference type="EMBL" id="FQTU01000015">
    <property type="protein sequence ID" value="SHF12724.1"/>
    <property type="molecule type" value="Genomic_DNA"/>
</dbReference>
<accession>A0A1M4Z3T7</accession>
<sequence length="524" mass="57558">MTGQDENNQIEKATALIKAAWSKIKKKTKKMTEKLYRTSTSLGPIFEAGSIKAIRNSLRERAAACIFSAKQNGKKLAIGVSVLTLFVTGTGYYNAVQGYTVIFNGEEIGMVKNMEDFTEGVEIVKQELSSLYQTDIVFKSDVSFERATIDKEALLSTPQESAAAVYATDISLSSEGAVIVIEGEEVVTLSSMEEAKETIEKVVSSYVNLGEGEELIDEPEIQQDYEIIEKLVAYNEITSIEDAVKYITQGTDEIYEYKVKSGDTSWDIAVNRGINIAELENANPDKDITSLREGDVLKLTEEKPYMDISFSKQEVYTQRIAFDTTYKNDSSIYVGKTKEMTAGVNGVKEITATVLYQNGVEVSREIVNESVIKEPIERVVAKGTKPLPPSQGTGRFRMPTSGRVSVINKAGSHAGGRAVDIANSRGTSIYASDSGRVTRASWYSAYGNTIIIDHGNGFTTLYAHLSSYGVRVGQSVSRGQYIGAMGSTGRSTGNHLHFEIRYNGQRQVITRYFPNLRVGSRVSP</sequence>
<dbReference type="InterPro" id="IPR016047">
    <property type="entry name" value="M23ase_b-sheet_dom"/>
</dbReference>
<dbReference type="Gene3D" id="2.70.70.10">
    <property type="entry name" value="Glucose Permease (Domain IIA)"/>
    <property type="match status" value="1"/>
</dbReference>
<dbReference type="PANTHER" id="PTHR21666:SF270">
    <property type="entry name" value="MUREIN HYDROLASE ACTIVATOR ENVC"/>
    <property type="match status" value="1"/>
</dbReference>
<dbReference type="CDD" id="cd00118">
    <property type="entry name" value="LysM"/>
    <property type="match status" value="1"/>
</dbReference>
<evidence type="ECO:0000313" key="5">
    <source>
        <dbReference type="Proteomes" id="UP000184251"/>
    </source>
</evidence>
<evidence type="ECO:0000256" key="1">
    <source>
        <dbReference type="ARBA" id="ARBA00022729"/>
    </source>
</evidence>
<protein>
    <submittedName>
        <fullName evidence="4">Murein DD-endopeptidase MepM and murein hydrolase activator NlpD, contain LysM domain</fullName>
    </submittedName>
</protein>
<evidence type="ECO:0000259" key="3">
    <source>
        <dbReference type="PROSITE" id="PS51782"/>
    </source>
</evidence>
<keyword evidence="4" id="KW-0378">Hydrolase</keyword>
<dbReference type="SMART" id="SM01208">
    <property type="entry name" value="G5"/>
    <property type="match status" value="1"/>
</dbReference>
<proteinExistence type="predicted"/>
<dbReference type="SUPFAM" id="SSF51261">
    <property type="entry name" value="Duplicated hybrid motif"/>
    <property type="match status" value="1"/>
</dbReference>
<keyword evidence="1" id="KW-0732">Signal</keyword>
<dbReference type="PROSITE" id="PS51109">
    <property type="entry name" value="G5"/>
    <property type="match status" value="1"/>
</dbReference>
<gene>
    <name evidence="4" type="ORF">SAMN02746064_01939</name>
</gene>
<organism evidence="4 5">
    <name type="scientific">Alkalibacter saccharofermentans DSM 14828</name>
    <dbReference type="NCBI Taxonomy" id="1120975"/>
    <lineage>
        <taxon>Bacteria</taxon>
        <taxon>Bacillati</taxon>
        <taxon>Bacillota</taxon>
        <taxon>Clostridia</taxon>
        <taxon>Eubacteriales</taxon>
        <taxon>Eubacteriaceae</taxon>
        <taxon>Alkalibacter</taxon>
    </lineage>
</organism>
<dbReference type="PROSITE" id="PS51782">
    <property type="entry name" value="LYSM"/>
    <property type="match status" value="1"/>
</dbReference>
<dbReference type="InterPro" id="IPR011055">
    <property type="entry name" value="Dup_hybrid_motif"/>
</dbReference>
<dbReference type="Gene3D" id="2.20.230.10">
    <property type="entry name" value="Resuscitation-promoting factor rpfb"/>
    <property type="match status" value="1"/>
</dbReference>
<feature type="domain" description="LysM" evidence="3">
    <location>
        <begin position="255"/>
        <end position="299"/>
    </location>
</feature>
<name>A0A1M4Z3T7_9FIRM</name>
<dbReference type="Pfam" id="PF01476">
    <property type="entry name" value="LysM"/>
    <property type="match status" value="1"/>
</dbReference>
<feature type="domain" description="G5" evidence="2">
    <location>
        <begin position="306"/>
        <end position="386"/>
    </location>
</feature>
<dbReference type="InterPro" id="IPR050570">
    <property type="entry name" value="Cell_wall_metabolism_enzyme"/>
</dbReference>
<dbReference type="Gene3D" id="3.10.350.10">
    <property type="entry name" value="LysM domain"/>
    <property type="match status" value="1"/>
</dbReference>
<dbReference type="AlphaFoldDB" id="A0A1M4Z3T7"/>
<dbReference type="Pfam" id="PF07501">
    <property type="entry name" value="G5"/>
    <property type="match status" value="1"/>
</dbReference>
<dbReference type="CDD" id="cd12797">
    <property type="entry name" value="M23_peptidase"/>
    <property type="match status" value="1"/>
</dbReference>
<dbReference type="SMART" id="SM00257">
    <property type="entry name" value="LysM"/>
    <property type="match status" value="1"/>
</dbReference>
<dbReference type="InterPro" id="IPR018392">
    <property type="entry name" value="LysM"/>
</dbReference>
<evidence type="ECO:0000259" key="2">
    <source>
        <dbReference type="PROSITE" id="PS51109"/>
    </source>
</evidence>
<dbReference type="Proteomes" id="UP000184251">
    <property type="component" value="Unassembled WGS sequence"/>
</dbReference>